<dbReference type="PANTHER" id="PTHR37542:SF3">
    <property type="entry name" value="PRION-INHIBITION AND PROPAGATION HELO DOMAIN-CONTAINING PROTEIN"/>
    <property type="match status" value="1"/>
</dbReference>
<comment type="caution">
    <text evidence="1">The sequence shown here is derived from an EMBL/GenBank/DDBJ whole genome shotgun (WGS) entry which is preliminary data.</text>
</comment>
<organism evidence="1 2">
    <name type="scientific">Pleurostoma richardsiae</name>
    <dbReference type="NCBI Taxonomy" id="41990"/>
    <lineage>
        <taxon>Eukaryota</taxon>
        <taxon>Fungi</taxon>
        <taxon>Dikarya</taxon>
        <taxon>Ascomycota</taxon>
        <taxon>Pezizomycotina</taxon>
        <taxon>Sordariomycetes</taxon>
        <taxon>Sordariomycetidae</taxon>
        <taxon>Calosphaeriales</taxon>
        <taxon>Pleurostomataceae</taxon>
        <taxon>Pleurostoma</taxon>
    </lineage>
</organism>
<evidence type="ECO:0000313" key="1">
    <source>
        <dbReference type="EMBL" id="KAJ9133331.1"/>
    </source>
</evidence>
<accession>A0AA38VI07</accession>
<dbReference type="Proteomes" id="UP001174694">
    <property type="component" value="Unassembled WGS sequence"/>
</dbReference>
<dbReference type="InterPro" id="IPR011009">
    <property type="entry name" value="Kinase-like_dom_sf"/>
</dbReference>
<dbReference type="Gene3D" id="1.10.510.10">
    <property type="entry name" value="Transferase(Phosphotransferase) domain 1"/>
    <property type="match status" value="1"/>
</dbReference>
<evidence type="ECO:0000313" key="2">
    <source>
        <dbReference type="Proteomes" id="UP001174694"/>
    </source>
</evidence>
<dbReference type="SUPFAM" id="SSF56112">
    <property type="entry name" value="Protein kinase-like (PK-like)"/>
    <property type="match status" value="1"/>
</dbReference>
<proteinExistence type="predicted"/>
<keyword evidence="2" id="KW-1185">Reference proteome</keyword>
<name>A0AA38VI07_9PEZI</name>
<sequence length="269" mass="30384">MSEAADPSAAESNNPINFRVLRCEGWITPDLNYQRTGLVFSFPKGMGQVPVSLHDRINATQKRNLPDLNLRLDMARALSRSVANLIAIKWLHRAFRSSNVLLFDPQAYKELYVVGHSYTRPNSGVGELSTLLDTDPNMLYRPPRDMTGWWDIRGAPPTTGTEGATGNASNRAYRIDAGFDIFALGIVLLELGYWRTVKSLEQEYKKKNSGREFNQAALLRHADALGFKTGTKYRDVVRKCLKLDFWLLGKVDEEQFMAQVLQDLNACRV</sequence>
<protein>
    <recommendedName>
        <fullName evidence="3">Protein kinase domain-containing protein</fullName>
    </recommendedName>
</protein>
<reference evidence="1" key="1">
    <citation type="submission" date="2022-07" db="EMBL/GenBank/DDBJ databases">
        <title>Fungi with potential for degradation of polypropylene.</title>
        <authorList>
            <person name="Gostincar C."/>
        </authorList>
    </citation>
    <scope>NUCLEOTIDE SEQUENCE</scope>
    <source>
        <strain evidence="1">EXF-13308</strain>
    </source>
</reference>
<dbReference type="PANTHER" id="PTHR37542">
    <property type="entry name" value="HELO DOMAIN-CONTAINING PROTEIN-RELATED"/>
    <property type="match status" value="1"/>
</dbReference>
<dbReference type="EMBL" id="JANBVO010000051">
    <property type="protein sequence ID" value="KAJ9133331.1"/>
    <property type="molecule type" value="Genomic_DNA"/>
</dbReference>
<evidence type="ECO:0008006" key="3">
    <source>
        <dbReference type="Google" id="ProtNLM"/>
    </source>
</evidence>
<dbReference type="AlphaFoldDB" id="A0AA38VI07"/>
<gene>
    <name evidence="1" type="ORF">NKR23_g10839</name>
</gene>